<evidence type="ECO:0000256" key="3">
    <source>
        <dbReference type="ARBA" id="ARBA00022723"/>
    </source>
</evidence>
<dbReference type="InterPro" id="IPR001128">
    <property type="entry name" value="Cyt_P450"/>
</dbReference>
<comment type="similarity">
    <text evidence="1 7">Belongs to the cytochrome P450 family.</text>
</comment>
<keyword evidence="5 7" id="KW-0408">Iron</keyword>
<evidence type="ECO:0000256" key="7">
    <source>
        <dbReference type="RuleBase" id="RU000461"/>
    </source>
</evidence>
<dbReference type="PANTHER" id="PTHR46696">
    <property type="entry name" value="P450, PUTATIVE (EUROFUNG)-RELATED"/>
    <property type="match status" value="1"/>
</dbReference>
<dbReference type="AlphaFoldDB" id="A0A5S4FJD3"/>
<evidence type="ECO:0000256" key="2">
    <source>
        <dbReference type="ARBA" id="ARBA00022617"/>
    </source>
</evidence>
<evidence type="ECO:0000256" key="6">
    <source>
        <dbReference type="ARBA" id="ARBA00023033"/>
    </source>
</evidence>
<keyword evidence="6 7" id="KW-0503">Monooxygenase</keyword>
<keyword evidence="2 7" id="KW-0349">Heme</keyword>
<sequence length="464" mass="50147">MQACIYEVSGGRRLPGSEPIPHYGSPGRGATGGDSAKPADELQEDAVTGTAGNPASGTTAGIPDYDLTRSAKCPLDPAPAMRDRQQEGPLVRVRLWDGGTAWLVTGHAEHRAVLGDPRVSVEPRRGIPRLSALEAEAMDSLAEDGSDGIGFIMMDDPEHARLRRMVTSAFTVRRVAAMRPATQKIADDLIDAMLAGPKPADLVEAFALPLPSLVISGLLGVPYDDHEFFQANSRTIINRNSTSEQRREAQYRLGAYLDGLLGHKLARPGDDLLSGLAARVTAGELPRLEAVRMSVLMLFAGHETTANMITLGTLALLQHPDQAALLREGDDPKPVATAVEELLRYLTITHGGLRRVALEDIEIAGRTIRAGEGILAVNETANRDPSVFPDPDRLDLQRDARLHATFGHGVHHCLGQPLARMELQVAYPTLLRRVPTLALAAEVEQIPFKHDGFVYGAYELPVTW</sequence>
<feature type="region of interest" description="Disordered" evidence="8">
    <location>
        <begin position="8"/>
        <end position="68"/>
    </location>
</feature>
<dbReference type="GO" id="GO:0004497">
    <property type="term" value="F:monooxygenase activity"/>
    <property type="evidence" value="ECO:0007669"/>
    <property type="project" value="UniProtKB-KW"/>
</dbReference>
<dbReference type="InterPro" id="IPR017972">
    <property type="entry name" value="Cyt_P450_CS"/>
</dbReference>
<evidence type="ECO:0000256" key="5">
    <source>
        <dbReference type="ARBA" id="ARBA00023004"/>
    </source>
</evidence>
<dbReference type="GO" id="GO:0016705">
    <property type="term" value="F:oxidoreductase activity, acting on paired donors, with incorporation or reduction of molecular oxygen"/>
    <property type="evidence" value="ECO:0007669"/>
    <property type="project" value="InterPro"/>
</dbReference>
<dbReference type="GO" id="GO:0020037">
    <property type="term" value="F:heme binding"/>
    <property type="evidence" value="ECO:0007669"/>
    <property type="project" value="InterPro"/>
</dbReference>
<dbReference type="OrthoDB" id="4133219at2"/>
<dbReference type="SUPFAM" id="SSF48264">
    <property type="entry name" value="Cytochrome P450"/>
    <property type="match status" value="1"/>
</dbReference>
<accession>A0A5S4FJD3</accession>
<feature type="compositionally biased region" description="Polar residues" evidence="8">
    <location>
        <begin position="50"/>
        <end position="59"/>
    </location>
</feature>
<reference evidence="9 10" key="1">
    <citation type="submission" date="2019-05" db="EMBL/GenBank/DDBJ databases">
        <title>Draft genome sequence of Nonomuraea zeae DSM 100528.</title>
        <authorList>
            <person name="Saricaoglu S."/>
            <person name="Isik K."/>
        </authorList>
    </citation>
    <scope>NUCLEOTIDE SEQUENCE [LARGE SCALE GENOMIC DNA]</scope>
    <source>
        <strain evidence="9 10">DSM 100528</strain>
    </source>
</reference>
<dbReference type="PRINTS" id="PR00359">
    <property type="entry name" value="BP450"/>
</dbReference>
<dbReference type="PROSITE" id="PS00086">
    <property type="entry name" value="CYTOCHROME_P450"/>
    <property type="match status" value="1"/>
</dbReference>
<dbReference type="InterPro" id="IPR036396">
    <property type="entry name" value="Cyt_P450_sf"/>
</dbReference>
<keyword evidence="10" id="KW-1185">Reference proteome</keyword>
<dbReference type="Proteomes" id="UP000306628">
    <property type="component" value="Unassembled WGS sequence"/>
</dbReference>
<proteinExistence type="inferred from homology"/>
<name>A0A5S4FJD3_9ACTN</name>
<organism evidence="9 10">
    <name type="scientific">Nonomuraea zeae</name>
    <dbReference type="NCBI Taxonomy" id="1642303"/>
    <lineage>
        <taxon>Bacteria</taxon>
        <taxon>Bacillati</taxon>
        <taxon>Actinomycetota</taxon>
        <taxon>Actinomycetes</taxon>
        <taxon>Streptosporangiales</taxon>
        <taxon>Streptosporangiaceae</taxon>
        <taxon>Nonomuraea</taxon>
    </lineage>
</organism>
<dbReference type="EMBL" id="VCKX01000312">
    <property type="protein sequence ID" value="TMR20772.1"/>
    <property type="molecule type" value="Genomic_DNA"/>
</dbReference>
<protein>
    <submittedName>
        <fullName evidence="9">Cytochrome P450</fullName>
    </submittedName>
</protein>
<dbReference type="PRINTS" id="PR00385">
    <property type="entry name" value="P450"/>
</dbReference>
<evidence type="ECO:0000256" key="4">
    <source>
        <dbReference type="ARBA" id="ARBA00023002"/>
    </source>
</evidence>
<dbReference type="GO" id="GO:0005506">
    <property type="term" value="F:iron ion binding"/>
    <property type="evidence" value="ECO:0007669"/>
    <property type="project" value="InterPro"/>
</dbReference>
<evidence type="ECO:0000313" key="9">
    <source>
        <dbReference type="EMBL" id="TMR20772.1"/>
    </source>
</evidence>
<dbReference type="InterPro" id="IPR002397">
    <property type="entry name" value="Cyt_P450_B"/>
</dbReference>
<dbReference type="FunFam" id="1.10.630.10:FF:000018">
    <property type="entry name" value="Cytochrome P450 monooxygenase"/>
    <property type="match status" value="1"/>
</dbReference>
<dbReference type="Pfam" id="PF00067">
    <property type="entry name" value="p450"/>
    <property type="match status" value="1"/>
</dbReference>
<evidence type="ECO:0000313" key="10">
    <source>
        <dbReference type="Proteomes" id="UP000306628"/>
    </source>
</evidence>
<gene>
    <name evidence="9" type="ORF">ETD85_51825</name>
</gene>
<dbReference type="Gene3D" id="1.10.630.10">
    <property type="entry name" value="Cytochrome P450"/>
    <property type="match status" value="1"/>
</dbReference>
<keyword evidence="4 7" id="KW-0560">Oxidoreductase</keyword>
<keyword evidence="3 7" id="KW-0479">Metal-binding</keyword>
<dbReference type="PANTHER" id="PTHR46696:SF1">
    <property type="entry name" value="CYTOCHROME P450 YJIB-RELATED"/>
    <property type="match status" value="1"/>
</dbReference>
<comment type="caution">
    <text evidence="9">The sequence shown here is derived from an EMBL/GenBank/DDBJ whole genome shotgun (WGS) entry which is preliminary data.</text>
</comment>
<evidence type="ECO:0000256" key="8">
    <source>
        <dbReference type="SAM" id="MobiDB-lite"/>
    </source>
</evidence>
<evidence type="ECO:0000256" key="1">
    <source>
        <dbReference type="ARBA" id="ARBA00010617"/>
    </source>
</evidence>
<dbReference type="CDD" id="cd11030">
    <property type="entry name" value="CYP105-like"/>
    <property type="match status" value="1"/>
</dbReference>